<reference evidence="2 3" key="1">
    <citation type="submission" date="2021-06" db="EMBL/GenBank/DDBJ databases">
        <authorList>
            <person name="Palmer J.M."/>
        </authorList>
    </citation>
    <scope>NUCLEOTIDE SEQUENCE [LARGE SCALE GENOMIC DNA]</scope>
    <source>
        <strain evidence="2 3">GA_2019</strain>
        <tissue evidence="2">Muscle</tissue>
    </source>
</reference>
<organism evidence="2 3">
    <name type="scientific">Goodea atripinnis</name>
    <dbReference type="NCBI Taxonomy" id="208336"/>
    <lineage>
        <taxon>Eukaryota</taxon>
        <taxon>Metazoa</taxon>
        <taxon>Chordata</taxon>
        <taxon>Craniata</taxon>
        <taxon>Vertebrata</taxon>
        <taxon>Euteleostomi</taxon>
        <taxon>Actinopterygii</taxon>
        <taxon>Neopterygii</taxon>
        <taxon>Teleostei</taxon>
        <taxon>Neoteleostei</taxon>
        <taxon>Acanthomorphata</taxon>
        <taxon>Ovalentaria</taxon>
        <taxon>Atherinomorphae</taxon>
        <taxon>Cyprinodontiformes</taxon>
        <taxon>Goodeidae</taxon>
        <taxon>Goodea</taxon>
    </lineage>
</organism>
<feature type="compositionally biased region" description="Low complexity" evidence="1">
    <location>
        <begin position="91"/>
        <end position="102"/>
    </location>
</feature>
<comment type="caution">
    <text evidence="2">The sequence shown here is derived from an EMBL/GenBank/DDBJ whole genome shotgun (WGS) entry which is preliminary data.</text>
</comment>
<feature type="non-terminal residue" evidence="2">
    <location>
        <position position="1"/>
    </location>
</feature>
<dbReference type="Proteomes" id="UP001476798">
    <property type="component" value="Unassembled WGS sequence"/>
</dbReference>
<evidence type="ECO:0000313" key="3">
    <source>
        <dbReference type="Proteomes" id="UP001476798"/>
    </source>
</evidence>
<name>A0ABV0N476_9TELE</name>
<protein>
    <submittedName>
        <fullName evidence="2">Uncharacterized protein</fullName>
    </submittedName>
</protein>
<gene>
    <name evidence="2" type="ORF">GOODEAATRI_013327</name>
</gene>
<feature type="region of interest" description="Disordered" evidence="1">
    <location>
        <begin position="86"/>
        <end position="118"/>
    </location>
</feature>
<sequence length="118" mass="12457">KSALTSNLTSLGNTGPVPSCSLCVNAHSQTTLQLDRSSTRQPAGASHARFPLTCVRSDPEFRVTHEAGGRSQDGCLQEAVESEETDCSGVHPAFPAAPAAHTPHQREYDLNNGPGFTL</sequence>
<evidence type="ECO:0000256" key="1">
    <source>
        <dbReference type="SAM" id="MobiDB-lite"/>
    </source>
</evidence>
<accession>A0ABV0N476</accession>
<dbReference type="EMBL" id="JAHRIO010020882">
    <property type="protein sequence ID" value="MEQ2165072.1"/>
    <property type="molecule type" value="Genomic_DNA"/>
</dbReference>
<evidence type="ECO:0000313" key="2">
    <source>
        <dbReference type="EMBL" id="MEQ2165072.1"/>
    </source>
</evidence>
<proteinExistence type="predicted"/>
<keyword evidence="3" id="KW-1185">Reference proteome</keyword>